<feature type="transmembrane region" description="Helical" evidence="1">
    <location>
        <begin position="33"/>
        <end position="53"/>
    </location>
</feature>
<comment type="caution">
    <text evidence="2">The sequence shown here is derived from an EMBL/GenBank/DDBJ whole genome shotgun (WGS) entry which is preliminary data.</text>
</comment>
<sequence length="234" mass="27014">MQIFDRGRDIKNVLSVLNSSHSRTCLPENVCKFLFHCYVYAYVALVSMACGIMDEHGNIVNGFAFCSLLFYFFKLVHLHLEKREYKFDMKAVMASVLANDVQIVLKERDGLQRSEDACLFREVIRRKMKTRTIRSRVENKPYVQFPMGPYSVGLVCGYFKRTEELLSLTNSSNSPNILTKLTDVSSSFSSIFYSCAFKCRRINEIIILRLSSHKERHCTHTAHRKPATIETKAK</sequence>
<evidence type="ECO:0000313" key="2">
    <source>
        <dbReference type="EMBL" id="KRY68053.1"/>
    </source>
</evidence>
<protein>
    <submittedName>
        <fullName evidence="2">Uncharacterized protein</fullName>
    </submittedName>
</protein>
<gene>
    <name evidence="2" type="ORF">T4A_5306</name>
</gene>
<reference evidence="2 3" key="1">
    <citation type="submission" date="2015-01" db="EMBL/GenBank/DDBJ databases">
        <title>Evolution of Trichinella species and genotypes.</title>
        <authorList>
            <person name="Korhonen P.K."/>
            <person name="Edoardo P."/>
            <person name="Giuseppe L.R."/>
            <person name="Gasser R.B."/>
        </authorList>
    </citation>
    <scope>NUCLEOTIDE SEQUENCE [LARGE SCALE GENOMIC DNA]</scope>
    <source>
        <strain evidence="2">ISS13</strain>
    </source>
</reference>
<evidence type="ECO:0000313" key="3">
    <source>
        <dbReference type="Proteomes" id="UP000054632"/>
    </source>
</evidence>
<organism evidence="2 3">
    <name type="scientific">Trichinella pseudospiralis</name>
    <name type="common">Parasitic roundworm</name>
    <dbReference type="NCBI Taxonomy" id="6337"/>
    <lineage>
        <taxon>Eukaryota</taxon>
        <taxon>Metazoa</taxon>
        <taxon>Ecdysozoa</taxon>
        <taxon>Nematoda</taxon>
        <taxon>Enoplea</taxon>
        <taxon>Dorylaimia</taxon>
        <taxon>Trichinellida</taxon>
        <taxon>Trichinellidae</taxon>
        <taxon>Trichinella</taxon>
    </lineage>
</organism>
<dbReference type="EMBL" id="JYDR01000121">
    <property type="protein sequence ID" value="KRY68053.1"/>
    <property type="molecule type" value="Genomic_DNA"/>
</dbReference>
<feature type="transmembrane region" description="Helical" evidence="1">
    <location>
        <begin position="59"/>
        <end position="80"/>
    </location>
</feature>
<name>A0A0V1E2J7_TRIPS</name>
<evidence type="ECO:0000256" key="1">
    <source>
        <dbReference type="SAM" id="Phobius"/>
    </source>
</evidence>
<accession>A0A0V1E2J7</accession>
<keyword evidence="1" id="KW-0812">Transmembrane</keyword>
<keyword evidence="1" id="KW-0472">Membrane</keyword>
<dbReference type="AlphaFoldDB" id="A0A0V1E2J7"/>
<keyword evidence="1" id="KW-1133">Transmembrane helix</keyword>
<proteinExistence type="predicted"/>
<dbReference type="Proteomes" id="UP000054632">
    <property type="component" value="Unassembled WGS sequence"/>
</dbReference>